<sequence>MYIRKVVLDNIRNIDHLEMDFPRAVGWHVLIGDNGAGKSTILRALALAIIGPYESNALRLQLVNFLRRNHNEGSIELLVERDSELDRYTSNSRPLERPFEAGVRISRVGDNGRSTAKIEPLKPYRHAQKYIWSGKEGWFATSFGPFRRFTGGNKDWDKVYYANPRAGAHLSVFGEDVALTESLEWLRELKYKELEQNEEATFILNSLRTFINDGALLPHGSKIDNVSSEGVYLKDGNGHAIEITEMSDGFRSILSLTFELLRQMVLTYGAKQVFKDFEAGDYTISMPGVVIIDEIDAHLHPTWQARIGQWFTKYFPRVQFIVTTHSPIICRAAERGSVWRLAAPGSGTQAERVTGTALKRLIYGNILDAYSTELFGEGTTSSPDTTRMLEELAQLNKKSITGQISDEERKRREELLSILPTESAHS</sequence>
<dbReference type="Pfam" id="PF13304">
    <property type="entry name" value="AAA_21"/>
    <property type="match status" value="1"/>
</dbReference>
<dbReference type="InterPro" id="IPR051396">
    <property type="entry name" value="Bact_Antivir_Def_Nuclease"/>
</dbReference>
<reference evidence="2 3" key="1">
    <citation type="submission" date="2019-08" db="EMBL/GenBank/DDBJ databases">
        <title>Genome of Phaeodactylibacter luteus.</title>
        <authorList>
            <person name="Bowman J.P."/>
        </authorList>
    </citation>
    <scope>NUCLEOTIDE SEQUENCE [LARGE SCALE GENOMIC DNA]</scope>
    <source>
        <strain evidence="2 3">KCTC 42180</strain>
    </source>
</reference>
<keyword evidence="3" id="KW-1185">Reference proteome</keyword>
<evidence type="ECO:0000259" key="1">
    <source>
        <dbReference type="SMART" id="SM00382"/>
    </source>
</evidence>
<dbReference type="Pfam" id="PF13476">
    <property type="entry name" value="AAA_23"/>
    <property type="match status" value="1"/>
</dbReference>
<comment type="caution">
    <text evidence="2">The sequence shown here is derived from an EMBL/GenBank/DDBJ whole genome shotgun (WGS) entry which is preliminary data.</text>
</comment>
<proteinExistence type="predicted"/>
<dbReference type="AlphaFoldDB" id="A0A5C6RHC0"/>
<evidence type="ECO:0000313" key="2">
    <source>
        <dbReference type="EMBL" id="TXB61721.1"/>
    </source>
</evidence>
<dbReference type="PANTHER" id="PTHR43581">
    <property type="entry name" value="ATP/GTP PHOSPHATASE"/>
    <property type="match status" value="1"/>
</dbReference>
<dbReference type="GO" id="GO:0006302">
    <property type="term" value="P:double-strand break repair"/>
    <property type="evidence" value="ECO:0007669"/>
    <property type="project" value="InterPro"/>
</dbReference>
<dbReference type="GO" id="GO:0005524">
    <property type="term" value="F:ATP binding"/>
    <property type="evidence" value="ECO:0007669"/>
    <property type="project" value="InterPro"/>
</dbReference>
<dbReference type="InterPro" id="IPR003959">
    <property type="entry name" value="ATPase_AAA_core"/>
</dbReference>
<protein>
    <submittedName>
        <fullName evidence="2">AAA family ATPase</fullName>
    </submittedName>
</protein>
<dbReference type="SUPFAM" id="SSF52540">
    <property type="entry name" value="P-loop containing nucleoside triphosphate hydrolases"/>
    <property type="match status" value="1"/>
</dbReference>
<gene>
    <name evidence="2" type="ORF">FRY97_17635</name>
</gene>
<dbReference type="RefSeq" id="WP_147168890.1">
    <property type="nucleotide sequence ID" value="NZ_VOOR01000047.1"/>
</dbReference>
<dbReference type="InterPro" id="IPR038729">
    <property type="entry name" value="Rad50/SbcC_AAA"/>
</dbReference>
<dbReference type="Gene3D" id="3.40.50.300">
    <property type="entry name" value="P-loop containing nucleotide triphosphate hydrolases"/>
    <property type="match status" value="2"/>
</dbReference>
<dbReference type="InterPro" id="IPR027417">
    <property type="entry name" value="P-loop_NTPase"/>
</dbReference>
<dbReference type="PANTHER" id="PTHR43581:SF2">
    <property type="entry name" value="EXCINUCLEASE ATPASE SUBUNIT"/>
    <property type="match status" value="1"/>
</dbReference>
<name>A0A5C6RHC0_9BACT</name>
<dbReference type="SMART" id="SM00382">
    <property type="entry name" value="AAA"/>
    <property type="match status" value="1"/>
</dbReference>
<organism evidence="2 3">
    <name type="scientific">Phaeodactylibacter luteus</name>
    <dbReference type="NCBI Taxonomy" id="1564516"/>
    <lineage>
        <taxon>Bacteria</taxon>
        <taxon>Pseudomonadati</taxon>
        <taxon>Bacteroidota</taxon>
        <taxon>Saprospiria</taxon>
        <taxon>Saprospirales</taxon>
        <taxon>Haliscomenobacteraceae</taxon>
        <taxon>Phaeodactylibacter</taxon>
    </lineage>
</organism>
<dbReference type="OrthoDB" id="9805802at2"/>
<feature type="domain" description="AAA+ ATPase" evidence="1">
    <location>
        <begin position="26"/>
        <end position="345"/>
    </location>
</feature>
<dbReference type="EMBL" id="VOOR01000047">
    <property type="protein sequence ID" value="TXB61721.1"/>
    <property type="molecule type" value="Genomic_DNA"/>
</dbReference>
<accession>A0A5C6RHC0</accession>
<dbReference type="InterPro" id="IPR003593">
    <property type="entry name" value="AAA+_ATPase"/>
</dbReference>
<evidence type="ECO:0000313" key="3">
    <source>
        <dbReference type="Proteomes" id="UP000321580"/>
    </source>
</evidence>
<dbReference type="Proteomes" id="UP000321580">
    <property type="component" value="Unassembled WGS sequence"/>
</dbReference>
<dbReference type="GO" id="GO:0016887">
    <property type="term" value="F:ATP hydrolysis activity"/>
    <property type="evidence" value="ECO:0007669"/>
    <property type="project" value="InterPro"/>
</dbReference>